<dbReference type="Proteomes" id="UP001642487">
    <property type="component" value="Chromosome 4"/>
</dbReference>
<accession>A0ABP0YI94</accession>
<dbReference type="EMBL" id="OZ021738">
    <property type="protein sequence ID" value="CAK9320209.1"/>
    <property type="molecule type" value="Genomic_DNA"/>
</dbReference>
<evidence type="ECO:0000313" key="1">
    <source>
        <dbReference type="EMBL" id="CAK9320209.1"/>
    </source>
</evidence>
<proteinExistence type="predicted"/>
<organism evidence="1 2">
    <name type="scientific">Citrullus colocynthis</name>
    <name type="common">colocynth</name>
    <dbReference type="NCBI Taxonomy" id="252529"/>
    <lineage>
        <taxon>Eukaryota</taxon>
        <taxon>Viridiplantae</taxon>
        <taxon>Streptophyta</taxon>
        <taxon>Embryophyta</taxon>
        <taxon>Tracheophyta</taxon>
        <taxon>Spermatophyta</taxon>
        <taxon>Magnoliopsida</taxon>
        <taxon>eudicotyledons</taxon>
        <taxon>Gunneridae</taxon>
        <taxon>Pentapetalae</taxon>
        <taxon>rosids</taxon>
        <taxon>fabids</taxon>
        <taxon>Cucurbitales</taxon>
        <taxon>Cucurbitaceae</taxon>
        <taxon>Benincaseae</taxon>
        <taxon>Citrullus</taxon>
    </lineage>
</organism>
<sequence>MMMWADEMGSLLTNWVERCRPPCRCDVIFLRKIGKKERWKGSFTLSEPGFDPGTLGRVNTWAWAYHGPDYESKPNFIIKPKITIADFLFPSNVGTLIQQPSLVESFRLRYL</sequence>
<protein>
    <submittedName>
        <fullName evidence="1">Uncharacterized protein</fullName>
    </submittedName>
</protein>
<evidence type="ECO:0000313" key="2">
    <source>
        <dbReference type="Proteomes" id="UP001642487"/>
    </source>
</evidence>
<reference evidence="1 2" key="1">
    <citation type="submission" date="2024-03" db="EMBL/GenBank/DDBJ databases">
        <authorList>
            <person name="Gkanogiannis A."/>
            <person name="Becerra Lopez-Lavalle L."/>
        </authorList>
    </citation>
    <scope>NUCLEOTIDE SEQUENCE [LARGE SCALE GENOMIC DNA]</scope>
</reference>
<keyword evidence="2" id="KW-1185">Reference proteome</keyword>
<name>A0ABP0YI94_9ROSI</name>
<gene>
    <name evidence="1" type="ORF">CITCOLO1_LOCUS12253</name>
</gene>